<name>A0A3B6PHA5_WHEAT</name>
<dbReference type="Gramene" id="TraesNOR6B03G03493870.1">
    <property type="protein sequence ID" value="TraesNOR6B03G03493870.1.CDS1"/>
    <property type="gene ID" value="TraesNOR6B03G03493870"/>
</dbReference>
<accession>A0A3B6PHA5</accession>
<dbReference type="Gramene" id="TraesJAG6B03G03451290.1">
    <property type="protein sequence ID" value="TraesJAG6B03G03451290.1.CDS1"/>
    <property type="gene ID" value="TraesJAG6B03G03451290"/>
</dbReference>
<dbReference type="OrthoDB" id="679042at2759"/>
<evidence type="ECO:0000313" key="4">
    <source>
        <dbReference type="EnsemblPlants" id="TraesCS6B02G111000.1.cds1"/>
    </source>
</evidence>
<dbReference type="Gramene" id="TraesJUL6B03G03487520.1">
    <property type="protein sequence ID" value="TraesJUL6B03G03487520.1.CDS1"/>
    <property type="gene ID" value="TraesJUL6B03G03487520"/>
</dbReference>
<dbReference type="Gramene" id="TraesROB_scaffold_026873_01G000100.1">
    <property type="protein sequence ID" value="TraesROB_scaffold_026873_01G000100.1"/>
    <property type="gene ID" value="TraesROB_scaffold_026873_01G000100"/>
</dbReference>
<dbReference type="Gramene" id="TraesKAR6B01G0067050.1">
    <property type="protein sequence ID" value="cds.TraesKAR6B01G0067050.1"/>
    <property type="gene ID" value="TraesKAR6B01G0067050"/>
</dbReference>
<dbReference type="InterPro" id="IPR035506">
    <property type="entry name" value="Pollen_allergen/Os"/>
</dbReference>
<protein>
    <recommendedName>
        <fullName evidence="3">Pollen allergen Poa p IX/Phl p VI domain-containing protein</fullName>
    </recommendedName>
</protein>
<evidence type="ECO:0000256" key="1">
    <source>
        <dbReference type="ARBA" id="ARBA00008818"/>
    </source>
</evidence>
<reference evidence="4" key="2">
    <citation type="submission" date="2018-10" db="UniProtKB">
        <authorList>
            <consortium name="EnsemblPlants"/>
        </authorList>
    </citation>
    <scope>IDENTIFICATION</scope>
</reference>
<sequence length="286" mass="29482">MAAVQQYTVALFLAVALVAGPAVSYAAYAPGAPATPAAPGTQPKATTPEQKLMEDINNGFKAAVAAAAAVPAADKYKAFQTTFIASSNKAFADALKAAASGQTPAKSDSMSRLSTSLESSFKLAYDFAEGATPETKYDTYVASLTESLRVISGAFEVHAVKPAEEEVKGVPAPQLKTIDQIDAAYRTAATAANAVSADKKFTIFESFFNRAIKENTGGKYDNYKFVPALESAVKQAYAATVASAPEVKYAVFQAALSKAISAMVEAEKDAKPAGAGAGATAGGYKA</sequence>
<keyword evidence="2" id="KW-0732">Signal</keyword>
<dbReference type="Gramene" id="TraesCS6B02G111000.1">
    <property type="protein sequence ID" value="TraesCS6B02G111000.1.cds1"/>
    <property type="gene ID" value="TraesCS6B02G111000"/>
</dbReference>
<dbReference type="Gramene" id="TraesSYM6B03G03403330.1">
    <property type="protein sequence ID" value="TraesSYM6B03G03403330.1.CDS1"/>
    <property type="gene ID" value="TraesSYM6B03G03403330"/>
</dbReference>
<dbReference type="RefSeq" id="XP_044409026.1">
    <property type="nucleotide sequence ID" value="XM_044553091.1"/>
</dbReference>
<dbReference type="Gramene" id="TraesCS6B03G0270200.1">
    <property type="protein sequence ID" value="TraesCS6B03G0270200.1.CDS1"/>
    <property type="gene ID" value="TraesCS6B03G0270200"/>
</dbReference>
<dbReference type="Gramene" id="TraesARI6B03G03419070.1">
    <property type="protein sequence ID" value="TraesARI6B03G03419070.1.CDS1"/>
    <property type="gene ID" value="TraesARI6B03G03419070"/>
</dbReference>
<dbReference type="GeneID" id="123133652"/>
<evidence type="ECO:0000256" key="2">
    <source>
        <dbReference type="SAM" id="SignalP"/>
    </source>
</evidence>
<dbReference type="Gramene" id="TraesPARA_EIv1.0_2022530.1">
    <property type="protein sequence ID" value="TraesPARA_EIv1.0_2022530.1.CDS1"/>
    <property type="gene ID" value="TraesPARA_EIv1.0_2022530"/>
</dbReference>
<gene>
    <name evidence="4" type="primary">LOC123133652</name>
</gene>
<dbReference type="Gene3D" id="1.20.120.320">
    <property type="entry name" value="Group V grass pollen allergen"/>
    <property type="match status" value="2"/>
</dbReference>
<dbReference type="Gramene" id="TraesLAC6B03G03415110.1">
    <property type="protein sequence ID" value="TraesLAC6B03G03415110.1.CDS1"/>
    <property type="gene ID" value="TraesLAC6B03G03415110"/>
</dbReference>
<feature type="domain" description="Pollen allergen Poa p IX/Phl p VI" evidence="3">
    <location>
        <begin position="174"/>
        <end position="260"/>
    </location>
</feature>
<reference evidence="4" key="1">
    <citation type="submission" date="2018-08" db="EMBL/GenBank/DDBJ databases">
        <authorList>
            <person name="Rossello M."/>
        </authorList>
    </citation>
    <scope>NUCLEOTIDE SEQUENCE [LARGE SCALE GENOMIC DNA]</scope>
    <source>
        <strain evidence="4">cv. Chinese Spring</strain>
    </source>
</reference>
<evidence type="ECO:0000259" key="3">
    <source>
        <dbReference type="Pfam" id="PF01620"/>
    </source>
</evidence>
<dbReference type="Pfam" id="PF01620">
    <property type="entry name" value="Pollen_allerg_2"/>
    <property type="match status" value="2"/>
</dbReference>
<dbReference type="SMR" id="A0A3B6PHA5"/>
<feature type="domain" description="Pollen allergen Poa p IX/Phl p VI" evidence="3">
    <location>
        <begin position="8"/>
        <end position="162"/>
    </location>
</feature>
<dbReference type="Gramene" id="TraesWEE_scaffold_048157_01G000100.1">
    <property type="protein sequence ID" value="TraesWEE_scaffold_048157_01G000100.1"/>
    <property type="gene ID" value="TraesWEE_scaffold_048157_01G000100"/>
</dbReference>
<organism evidence="4">
    <name type="scientific">Triticum aestivum</name>
    <name type="common">Wheat</name>
    <dbReference type="NCBI Taxonomy" id="4565"/>
    <lineage>
        <taxon>Eukaryota</taxon>
        <taxon>Viridiplantae</taxon>
        <taxon>Streptophyta</taxon>
        <taxon>Embryophyta</taxon>
        <taxon>Tracheophyta</taxon>
        <taxon>Spermatophyta</taxon>
        <taxon>Magnoliopsida</taxon>
        <taxon>Liliopsida</taxon>
        <taxon>Poales</taxon>
        <taxon>Poaceae</taxon>
        <taxon>BOP clade</taxon>
        <taxon>Pooideae</taxon>
        <taxon>Triticodae</taxon>
        <taxon>Triticeae</taxon>
        <taxon>Triticinae</taxon>
        <taxon>Triticum</taxon>
    </lineage>
</organism>
<dbReference type="Gramene" id="TraesCAD_scaffold_056886_01G000100.1">
    <property type="protein sequence ID" value="TraesCAD_scaffold_056886_01G000100.1"/>
    <property type="gene ID" value="TraesCAD_scaffold_056886_01G000100"/>
</dbReference>
<dbReference type="Proteomes" id="UP000019116">
    <property type="component" value="Chromosome 6B"/>
</dbReference>
<feature type="signal peptide" evidence="2">
    <location>
        <begin position="1"/>
        <end position="26"/>
    </location>
</feature>
<dbReference type="PRINTS" id="PR00833">
    <property type="entry name" value="POAALLERGEN"/>
</dbReference>
<dbReference type="AlphaFoldDB" id="A0A3B6PHA5"/>
<proteinExistence type="inferred from homology"/>
<feature type="chain" id="PRO_5043178953" description="Pollen allergen Poa p IX/Phl p VI domain-containing protein" evidence="2">
    <location>
        <begin position="27"/>
        <end position="286"/>
    </location>
</feature>
<dbReference type="EnsemblPlants" id="TraesCS6B02G111000.1">
    <property type="protein sequence ID" value="TraesCS6B02G111000.1.cds1"/>
    <property type="gene ID" value="TraesCS6B02G111000"/>
</dbReference>
<dbReference type="Gramene" id="TraesLDM6B03G03465080.1">
    <property type="protein sequence ID" value="TraesLDM6B03G03465080.1.CDS1"/>
    <property type="gene ID" value="TraesLDM6B03G03465080"/>
</dbReference>
<comment type="similarity">
    <text evidence="1">Belongs to the Poa p IX/Phl p VI allergen family.</text>
</comment>
<dbReference type="KEGG" id="taes:123133652"/>
<dbReference type="SUPFAM" id="SSF81736">
    <property type="entry name" value="Group V grass pollen allergen"/>
    <property type="match status" value="2"/>
</dbReference>
<dbReference type="Gramene" id="TraesSTA6B03G03452000.1">
    <property type="protein sequence ID" value="TraesSTA6B03G03452000.1.CDS1"/>
    <property type="gene ID" value="TraesSTA6B03G03452000"/>
</dbReference>
<dbReference type="Gramene" id="TraesCLE_scaffold_069596_01G000100.1">
    <property type="protein sequence ID" value="TraesCLE_scaffold_069596_01G000100.1"/>
    <property type="gene ID" value="TraesCLE_scaffold_069596_01G000100"/>
</dbReference>
<evidence type="ECO:0000313" key="5">
    <source>
        <dbReference type="Proteomes" id="UP000019116"/>
    </source>
</evidence>
<dbReference type="InterPro" id="IPR002914">
    <property type="entry name" value="Poa_pIX/Phl_pVI"/>
</dbReference>
<dbReference type="Gramene" id="TraesMAC6B03G03459010.1">
    <property type="protein sequence ID" value="TraesMAC6B03G03459010.1.CDS1"/>
    <property type="gene ID" value="TraesMAC6B03G03459010"/>
</dbReference>
<keyword evidence="5" id="KW-1185">Reference proteome</keyword>
<dbReference type="CDD" id="cd12805">
    <property type="entry name" value="Allergen_V_VI"/>
    <property type="match status" value="1"/>
</dbReference>